<feature type="non-terminal residue" evidence="1">
    <location>
        <position position="1"/>
    </location>
</feature>
<accession>A0A3P6SK60</accession>
<protein>
    <submittedName>
        <fullName evidence="1">Uncharacterized protein</fullName>
    </submittedName>
</protein>
<dbReference type="EMBL" id="UYRV01008314">
    <property type="protein sequence ID" value="VDK55434.1"/>
    <property type="molecule type" value="Genomic_DNA"/>
</dbReference>
<sequence length="276" mass="30843">TDGNDPTPTWAPSDSCTTDSFANIKVPPVLNASDQTYVQRDCGIAVILDLDRTYTSVDDFANVRFFIRDTIAACMSRGIGYRTYIYPMFNSSIQTVCCATDVCSQQIGLMDYWDYVVNFETLAPVQNETQQANFTYSLVDLPARGSSSVPQVTLVLNKRMNQSDQNYRLLKIYLDEAVCTTKNKVPIQHNRAVNEQDFCNKSDRARKASPPSALAQYHADISNIVNYGCITFTVIALGNVGISQEMMFDYYSTYTQRLFVVPGYNCITNLDVSGAL</sequence>
<evidence type="ECO:0000313" key="1">
    <source>
        <dbReference type="EMBL" id="VDK55434.1"/>
    </source>
</evidence>
<reference evidence="1 2" key="1">
    <citation type="submission" date="2018-11" db="EMBL/GenBank/DDBJ databases">
        <authorList>
            <consortium name="Pathogen Informatics"/>
        </authorList>
    </citation>
    <scope>NUCLEOTIDE SEQUENCE [LARGE SCALE GENOMIC DNA]</scope>
</reference>
<keyword evidence="2" id="KW-1185">Reference proteome</keyword>
<organism evidence="1 2">
    <name type="scientific">Cylicostephanus goldi</name>
    <name type="common">Nematode worm</name>
    <dbReference type="NCBI Taxonomy" id="71465"/>
    <lineage>
        <taxon>Eukaryota</taxon>
        <taxon>Metazoa</taxon>
        <taxon>Ecdysozoa</taxon>
        <taxon>Nematoda</taxon>
        <taxon>Chromadorea</taxon>
        <taxon>Rhabditida</taxon>
        <taxon>Rhabditina</taxon>
        <taxon>Rhabditomorpha</taxon>
        <taxon>Strongyloidea</taxon>
        <taxon>Strongylidae</taxon>
        <taxon>Cylicostephanus</taxon>
    </lineage>
</organism>
<dbReference type="Proteomes" id="UP000271889">
    <property type="component" value="Unassembled WGS sequence"/>
</dbReference>
<dbReference type="AlphaFoldDB" id="A0A3P6SK60"/>
<evidence type="ECO:0000313" key="2">
    <source>
        <dbReference type="Proteomes" id="UP000271889"/>
    </source>
</evidence>
<name>A0A3P6SK60_CYLGO</name>
<proteinExistence type="predicted"/>
<gene>
    <name evidence="1" type="ORF">CGOC_LOCUS3319</name>
</gene>
<dbReference type="OrthoDB" id="5833399at2759"/>